<dbReference type="Proteomes" id="UP000284177">
    <property type="component" value="Unassembled WGS sequence"/>
</dbReference>
<dbReference type="EMBL" id="MCIB01000040">
    <property type="protein sequence ID" value="RKD28782.1"/>
    <property type="molecule type" value="Genomic_DNA"/>
</dbReference>
<feature type="transmembrane region" description="Helical" evidence="1">
    <location>
        <begin position="6"/>
        <end position="25"/>
    </location>
</feature>
<organism evidence="2 3">
    <name type="scientific">Thermohalobacter berrensis</name>
    <dbReference type="NCBI Taxonomy" id="99594"/>
    <lineage>
        <taxon>Bacteria</taxon>
        <taxon>Bacillati</taxon>
        <taxon>Bacillota</taxon>
        <taxon>Tissierellia</taxon>
        <taxon>Tissierellales</taxon>
        <taxon>Thermohalobacteraceae</taxon>
        <taxon>Thermohalobacter</taxon>
    </lineage>
</organism>
<evidence type="ECO:0000313" key="2">
    <source>
        <dbReference type="EMBL" id="RKD28782.1"/>
    </source>
</evidence>
<evidence type="ECO:0000313" key="3">
    <source>
        <dbReference type="Proteomes" id="UP000284177"/>
    </source>
</evidence>
<proteinExistence type="predicted"/>
<gene>
    <name evidence="2" type="ORF">BET03_07020</name>
</gene>
<keyword evidence="1" id="KW-0812">Transmembrane</keyword>
<keyword evidence="1" id="KW-0472">Membrane</keyword>
<comment type="caution">
    <text evidence="2">The sequence shown here is derived from an EMBL/GenBank/DDBJ whole genome shotgun (WGS) entry which is preliminary data.</text>
</comment>
<evidence type="ECO:0000256" key="1">
    <source>
        <dbReference type="SAM" id="Phobius"/>
    </source>
</evidence>
<dbReference type="AlphaFoldDB" id="A0A419SUE6"/>
<reference evidence="2 3" key="1">
    <citation type="submission" date="2016-08" db="EMBL/GenBank/DDBJ databases">
        <title>Novel Firmicutes and Novel Genomes.</title>
        <authorList>
            <person name="Poppleton D.I."/>
            <person name="Gribaldo S."/>
        </authorList>
    </citation>
    <scope>NUCLEOTIDE SEQUENCE [LARGE SCALE GENOMIC DNA]</scope>
    <source>
        <strain evidence="2 3">CTT3</strain>
    </source>
</reference>
<keyword evidence="1" id="KW-1133">Transmembrane helix</keyword>
<dbReference type="RefSeq" id="WP_120170750.1">
    <property type="nucleotide sequence ID" value="NZ_MCIB01000040.1"/>
</dbReference>
<accession>A0A419SUE6</accession>
<name>A0A419SUE6_9FIRM</name>
<sequence>MTIFITIFIFILVFTLILLIMRIIYKNQLQIQKRFNKIINKPKASKDEIDELEVPFHERVIRPITKKNIRFSLKNNS</sequence>
<keyword evidence="3" id="KW-1185">Reference proteome</keyword>
<protein>
    <submittedName>
        <fullName evidence="2">Uncharacterized protein</fullName>
    </submittedName>
</protein>